<feature type="transmembrane region" description="Helical" evidence="1">
    <location>
        <begin position="64"/>
        <end position="85"/>
    </location>
</feature>
<protein>
    <submittedName>
        <fullName evidence="2">Uncharacterized protein</fullName>
    </submittedName>
</protein>
<accession>A0AAD6VBI2</accession>
<keyword evidence="1" id="KW-0812">Transmembrane</keyword>
<keyword evidence="3" id="KW-1185">Reference proteome</keyword>
<reference evidence="2" key="1">
    <citation type="submission" date="2023-03" db="EMBL/GenBank/DDBJ databases">
        <title>Massive genome expansion in bonnet fungi (Mycena s.s.) driven by repeated elements and novel gene families across ecological guilds.</title>
        <authorList>
            <consortium name="Lawrence Berkeley National Laboratory"/>
            <person name="Harder C.B."/>
            <person name="Miyauchi S."/>
            <person name="Viragh M."/>
            <person name="Kuo A."/>
            <person name="Thoen E."/>
            <person name="Andreopoulos B."/>
            <person name="Lu D."/>
            <person name="Skrede I."/>
            <person name="Drula E."/>
            <person name="Henrissat B."/>
            <person name="Morin E."/>
            <person name="Kohler A."/>
            <person name="Barry K."/>
            <person name="LaButti K."/>
            <person name="Morin E."/>
            <person name="Salamov A."/>
            <person name="Lipzen A."/>
            <person name="Mereny Z."/>
            <person name="Hegedus B."/>
            <person name="Baldrian P."/>
            <person name="Stursova M."/>
            <person name="Weitz H."/>
            <person name="Taylor A."/>
            <person name="Grigoriev I.V."/>
            <person name="Nagy L.G."/>
            <person name="Martin F."/>
            <person name="Kauserud H."/>
        </authorList>
    </citation>
    <scope>NUCLEOTIDE SEQUENCE</scope>
    <source>
        <strain evidence="2">9144</strain>
    </source>
</reference>
<name>A0AAD6VBI2_9AGAR</name>
<proteinExistence type="predicted"/>
<dbReference type="Proteomes" id="UP001219525">
    <property type="component" value="Unassembled WGS sequence"/>
</dbReference>
<organism evidence="2 3">
    <name type="scientific">Mycena pura</name>
    <dbReference type="NCBI Taxonomy" id="153505"/>
    <lineage>
        <taxon>Eukaryota</taxon>
        <taxon>Fungi</taxon>
        <taxon>Dikarya</taxon>
        <taxon>Basidiomycota</taxon>
        <taxon>Agaricomycotina</taxon>
        <taxon>Agaricomycetes</taxon>
        <taxon>Agaricomycetidae</taxon>
        <taxon>Agaricales</taxon>
        <taxon>Marasmiineae</taxon>
        <taxon>Mycenaceae</taxon>
        <taxon>Mycena</taxon>
    </lineage>
</organism>
<evidence type="ECO:0000313" key="2">
    <source>
        <dbReference type="EMBL" id="KAJ7207930.1"/>
    </source>
</evidence>
<dbReference type="AlphaFoldDB" id="A0AAD6VBI2"/>
<keyword evidence="1" id="KW-1133">Transmembrane helix</keyword>
<comment type="caution">
    <text evidence="2">The sequence shown here is derived from an EMBL/GenBank/DDBJ whole genome shotgun (WGS) entry which is preliminary data.</text>
</comment>
<evidence type="ECO:0000313" key="3">
    <source>
        <dbReference type="Proteomes" id="UP001219525"/>
    </source>
</evidence>
<evidence type="ECO:0000256" key="1">
    <source>
        <dbReference type="SAM" id="Phobius"/>
    </source>
</evidence>
<dbReference type="EMBL" id="JARJCW010000035">
    <property type="protein sequence ID" value="KAJ7207930.1"/>
    <property type="molecule type" value="Genomic_DNA"/>
</dbReference>
<keyword evidence="1" id="KW-0472">Membrane</keyword>
<gene>
    <name evidence="2" type="ORF">GGX14DRAFT_567235</name>
</gene>
<sequence>MCNAQVFGSHLPVSIAGVRSTAAAAAPDVQWTNCNPARGLSDVDDRGSKNGTVGTYLSTYILEFALSLFTLAFSLFILAMGVTLLNDLKRQVTVQVSFFQPGRNKPEIQEVKKNATELLASLLASSAAKDI</sequence>